<sequence length="341" mass="39232">MFFNIYPTQFAIDSLQPAITSLLCLLLLLYFHQKPLTRIRKTTNIYTAITLLTFTPATFYFTHGAWQGDIRFIESYPPISGMIVLTSTLVMLMLPKKYAKLAALIWALNALPVLHYLFTHPEELHTTRGYDLLFIFGPASLLIFVIIPYQQSMREQMEKISYDLTRYKLHADRDFLTDTLNRRGLDSWLTRNHQLESMGLLLIDVDYFKNINDRFGHSTGDHVLVEIASRLRTVYHDNHCLARWGGEEFILVVANPAPAALNKLAADCHTVFRHIPFRTVGKVTTSIGVSRIAGAQDFDRLIEEADQALYHAKENGRDQVVMFSEMQPQLSEKMKRLMMLD</sequence>
<keyword evidence="6" id="KW-1185">Reference proteome</keyword>
<accession>A0ABN6WJ39</accession>
<proteinExistence type="predicted"/>
<dbReference type="EC" id="2.7.7.65" evidence="1"/>
<feature type="transmembrane region" description="Helical" evidence="3">
    <location>
        <begin position="14"/>
        <end position="31"/>
    </location>
</feature>
<dbReference type="InterPro" id="IPR029787">
    <property type="entry name" value="Nucleotide_cyclase"/>
</dbReference>
<evidence type="ECO:0000256" key="3">
    <source>
        <dbReference type="SAM" id="Phobius"/>
    </source>
</evidence>
<keyword evidence="3" id="KW-0472">Membrane</keyword>
<keyword evidence="3" id="KW-1133">Transmembrane helix</keyword>
<dbReference type="InterPro" id="IPR000160">
    <property type="entry name" value="GGDEF_dom"/>
</dbReference>
<keyword evidence="3" id="KW-0812">Transmembrane</keyword>
<evidence type="ECO:0000256" key="2">
    <source>
        <dbReference type="ARBA" id="ARBA00034247"/>
    </source>
</evidence>
<dbReference type="CDD" id="cd01949">
    <property type="entry name" value="GGDEF"/>
    <property type="match status" value="1"/>
</dbReference>
<evidence type="ECO:0000259" key="4">
    <source>
        <dbReference type="PROSITE" id="PS50887"/>
    </source>
</evidence>
<dbReference type="PANTHER" id="PTHR45138">
    <property type="entry name" value="REGULATORY COMPONENTS OF SENSORY TRANSDUCTION SYSTEM"/>
    <property type="match status" value="1"/>
</dbReference>
<dbReference type="EMBL" id="AP027271">
    <property type="protein sequence ID" value="BDX01454.1"/>
    <property type="molecule type" value="Genomic_DNA"/>
</dbReference>
<evidence type="ECO:0000313" key="6">
    <source>
        <dbReference type="Proteomes" id="UP001307608"/>
    </source>
</evidence>
<dbReference type="InterPro" id="IPR043128">
    <property type="entry name" value="Rev_trsase/Diguanyl_cyclase"/>
</dbReference>
<feature type="transmembrane region" description="Helical" evidence="3">
    <location>
        <begin position="43"/>
        <end position="63"/>
    </location>
</feature>
<organism evidence="5 6">
    <name type="scientific">Marinomonas pontica</name>
    <dbReference type="NCBI Taxonomy" id="264739"/>
    <lineage>
        <taxon>Bacteria</taxon>
        <taxon>Pseudomonadati</taxon>
        <taxon>Pseudomonadota</taxon>
        <taxon>Gammaproteobacteria</taxon>
        <taxon>Oceanospirillales</taxon>
        <taxon>Oceanospirillaceae</taxon>
        <taxon>Marinomonas</taxon>
    </lineage>
</organism>
<dbReference type="SMART" id="SM00267">
    <property type="entry name" value="GGDEF"/>
    <property type="match status" value="1"/>
</dbReference>
<evidence type="ECO:0000256" key="1">
    <source>
        <dbReference type="ARBA" id="ARBA00012528"/>
    </source>
</evidence>
<dbReference type="Gene3D" id="3.30.70.270">
    <property type="match status" value="1"/>
</dbReference>
<dbReference type="InterPro" id="IPR050469">
    <property type="entry name" value="Diguanylate_Cyclase"/>
</dbReference>
<protein>
    <recommendedName>
        <fullName evidence="1">diguanylate cyclase</fullName>
        <ecNumber evidence="1">2.7.7.65</ecNumber>
    </recommendedName>
</protein>
<name>A0ABN6WJ39_9GAMM</name>
<feature type="transmembrane region" description="Helical" evidence="3">
    <location>
        <begin position="130"/>
        <end position="149"/>
    </location>
</feature>
<feature type="transmembrane region" description="Helical" evidence="3">
    <location>
        <begin position="75"/>
        <end position="94"/>
    </location>
</feature>
<evidence type="ECO:0000313" key="5">
    <source>
        <dbReference type="EMBL" id="BDX01454.1"/>
    </source>
</evidence>
<dbReference type="SUPFAM" id="SSF55073">
    <property type="entry name" value="Nucleotide cyclase"/>
    <property type="match status" value="1"/>
</dbReference>
<dbReference type="Proteomes" id="UP001307608">
    <property type="component" value="Chromosome"/>
</dbReference>
<dbReference type="PROSITE" id="PS50887">
    <property type="entry name" value="GGDEF"/>
    <property type="match status" value="1"/>
</dbReference>
<gene>
    <name evidence="5" type="ORF">MACH16_02020</name>
</gene>
<feature type="transmembrane region" description="Helical" evidence="3">
    <location>
        <begin position="101"/>
        <end position="118"/>
    </location>
</feature>
<feature type="domain" description="GGDEF" evidence="4">
    <location>
        <begin position="196"/>
        <end position="325"/>
    </location>
</feature>
<dbReference type="PANTHER" id="PTHR45138:SF9">
    <property type="entry name" value="DIGUANYLATE CYCLASE DGCM-RELATED"/>
    <property type="match status" value="1"/>
</dbReference>
<reference evidence="5 6" key="1">
    <citation type="submission" date="2023-01" db="EMBL/GenBank/DDBJ databases">
        <title>Complete genome sequence of Marinomonas pontica strain 200518_36.</title>
        <authorList>
            <person name="Ueki S."/>
            <person name="Gajardo G."/>
            <person name="Maruyama F."/>
        </authorList>
    </citation>
    <scope>NUCLEOTIDE SEQUENCE [LARGE SCALE GENOMIC DNA]</scope>
    <source>
        <strain evidence="5 6">200518_36</strain>
    </source>
</reference>
<comment type="catalytic activity">
    <reaction evidence="2">
        <text>2 GTP = 3',3'-c-di-GMP + 2 diphosphate</text>
        <dbReference type="Rhea" id="RHEA:24898"/>
        <dbReference type="ChEBI" id="CHEBI:33019"/>
        <dbReference type="ChEBI" id="CHEBI:37565"/>
        <dbReference type="ChEBI" id="CHEBI:58805"/>
        <dbReference type="EC" id="2.7.7.65"/>
    </reaction>
</comment>
<dbReference type="NCBIfam" id="TIGR00254">
    <property type="entry name" value="GGDEF"/>
    <property type="match status" value="1"/>
</dbReference>
<dbReference type="Pfam" id="PF00990">
    <property type="entry name" value="GGDEF"/>
    <property type="match status" value="1"/>
</dbReference>